<dbReference type="PANTHER" id="PTHR11113">
    <property type="entry name" value="N-ACETYLGLUCOSAMINE-6-PHOSPHATE DEACETYLASE"/>
    <property type="match status" value="1"/>
</dbReference>
<dbReference type="EC" id="3.5.1.25" evidence="2"/>
<evidence type="ECO:0000256" key="7">
    <source>
        <dbReference type="ARBA" id="ARBA00047647"/>
    </source>
</evidence>
<evidence type="ECO:0000256" key="9">
    <source>
        <dbReference type="PIRNR" id="PIRNR038994"/>
    </source>
</evidence>
<reference evidence="14 15" key="1">
    <citation type="submission" date="2018-03" db="EMBL/GenBank/DDBJ databases">
        <title>Aerobic endospore-forming bacteria genome sequencing and assembly.</title>
        <authorList>
            <person name="Cavalcante D.A."/>
            <person name="Driks A."/>
            <person name="Putonti C."/>
            <person name="De-Souza M.T."/>
        </authorList>
    </citation>
    <scope>NUCLEOTIDE SEQUENCE [LARGE SCALE GENOMIC DNA]</scope>
    <source>
        <strain evidence="14 15">SDF0037</strain>
    </source>
</reference>
<comment type="similarity">
    <text evidence="1 9">Belongs to the metallo-dependent hydrolases superfamily. NagA family.</text>
</comment>
<organism evidence="14 15">
    <name type="scientific">Lysinibacillus sphaericus</name>
    <name type="common">Bacillus sphaericus</name>
    <dbReference type="NCBI Taxonomy" id="1421"/>
    <lineage>
        <taxon>Bacteria</taxon>
        <taxon>Bacillati</taxon>
        <taxon>Bacillota</taxon>
        <taxon>Bacilli</taxon>
        <taxon>Bacillales</taxon>
        <taxon>Bacillaceae</taxon>
        <taxon>Lysinibacillus</taxon>
    </lineage>
</organism>
<dbReference type="PANTHER" id="PTHR11113:SF14">
    <property type="entry name" value="N-ACETYLGLUCOSAMINE-6-PHOSPHATE DEACETYLASE"/>
    <property type="match status" value="1"/>
</dbReference>
<dbReference type="SUPFAM" id="SSF51338">
    <property type="entry name" value="Composite domain of metallo-dependent hydrolases"/>
    <property type="match status" value="1"/>
</dbReference>
<dbReference type="NCBIfam" id="TIGR00221">
    <property type="entry name" value="nagA"/>
    <property type="match status" value="1"/>
</dbReference>
<evidence type="ECO:0000256" key="3">
    <source>
        <dbReference type="ARBA" id="ARBA00018029"/>
    </source>
</evidence>
<dbReference type="SUPFAM" id="SSF51556">
    <property type="entry name" value="Metallo-dependent hydrolases"/>
    <property type="match status" value="1"/>
</dbReference>
<feature type="binding site" evidence="11">
    <location>
        <position position="234"/>
    </location>
    <ligand>
        <name>substrate</name>
    </ligand>
</feature>
<evidence type="ECO:0000256" key="10">
    <source>
        <dbReference type="PIRSR" id="PIRSR038994-1"/>
    </source>
</evidence>
<gene>
    <name evidence="14" type="primary">nagA</name>
    <name evidence="14" type="ORF">C7Y47_10260</name>
</gene>
<feature type="binding site" evidence="11">
    <location>
        <position position="258"/>
    </location>
    <ligand>
        <name>substrate</name>
    </ligand>
</feature>
<dbReference type="PIRSF" id="PIRSF038994">
    <property type="entry name" value="NagA"/>
    <property type="match status" value="1"/>
</dbReference>
<proteinExistence type="inferred from homology"/>
<dbReference type="InterPro" id="IPR032466">
    <property type="entry name" value="Metal_Hydrolase"/>
</dbReference>
<feature type="binding site" evidence="11">
    <location>
        <begin position="315"/>
        <end position="317"/>
    </location>
    <ligand>
        <name>substrate</name>
    </ligand>
</feature>
<dbReference type="InterPro" id="IPR006680">
    <property type="entry name" value="Amidohydro-rel"/>
</dbReference>
<evidence type="ECO:0000256" key="2">
    <source>
        <dbReference type="ARBA" id="ARBA00011899"/>
    </source>
</evidence>
<feature type="binding site" evidence="11">
    <location>
        <begin position="226"/>
        <end position="227"/>
    </location>
    <ligand>
        <name>substrate</name>
    </ligand>
</feature>
<keyword evidence="5 9" id="KW-0378">Hydrolase</keyword>
<accession>A0A544ULK3</accession>
<dbReference type="RefSeq" id="WP_142508692.1">
    <property type="nucleotide sequence ID" value="NZ_SADV01000006.1"/>
</dbReference>
<dbReference type="AlphaFoldDB" id="A0A544ULK3"/>
<feature type="binding site" evidence="12">
    <location>
        <position position="202"/>
    </location>
    <ligand>
        <name>Zn(2+)</name>
        <dbReference type="ChEBI" id="CHEBI:29105"/>
    </ligand>
</feature>
<evidence type="ECO:0000256" key="12">
    <source>
        <dbReference type="PIRSR" id="PIRSR038994-3"/>
    </source>
</evidence>
<name>A0A544ULK3_LYSSH</name>
<sequence>MNKTWIIHANIVMEEGILTNGFLQMVDGKIAAIDEMNNCPPLTSADNIIDCQQQGYIIPGMIDIHVHGALGHDFMDGVPAHYAQIAKYLASEGVTAFLATTTTSPMSEIEAAIEALAFYNKEQPTAVAEMLGIHLEGPFINRLKKGAQPEESILKPNARQFNDLYDKSNQLIRLVTFAPEEDVNFELLRALKSKDVIASIGHSDATYDMTIGAIRAGITHATHLFNGMRGIHHRDPGVVGAVLLEDDVYVELIPDNIHFHKDLLLMVRKMKGLNRMLVITDGMRAKGMPDGIYTLGGEEVEVFDNRCIQRKTGSLAGSVLTMNTARKNIEEWLTLSLIEQVRLVSLNQAIHLGVSNRKGSLAVGKDADVIWLNAEGEIEKTFCLGNLAFEKN</sequence>
<dbReference type="InterPro" id="IPR003764">
    <property type="entry name" value="GlcNAc_6-P_deAcase"/>
</dbReference>
<dbReference type="GO" id="GO:0008448">
    <property type="term" value="F:N-acetylglucosamine-6-phosphate deacetylase activity"/>
    <property type="evidence" value="ECO:0007669"/>
    <property type="project" value="UniProtKB-EC"/>
</dbReference>
<dbReference type="Pfam" id="PF01979">
    <property type="entry name" value="Amidohydro_1"/>
    <property type="match status" value="1"/>
</dbReference>
<evidence type="ECO:0000313" key="14">
    <source>
        <dbReference type="EMBL" id="TQR34346.1"/>
    </source>
</evidence>
<dbReference type="OrthoDB" id="9776488at2"/>
<evidence type="ECO:0000256" key="5">
    <source>
        <dbReference type="ARBA" id="ARBA00022801"/>
    </source>
</evidence>
<evidence type="ECO:0000256" key="1">
    <source>
        <dbReference type="ARBA" id="ARBA00010716"/>
    </source>
</evidence>
<dbReference type="Proteomes" id="UP000317944">
    <property type="component" value="Unassembled WGS sequence"/>
</dbReference>
<comment type="caution">
    <text evidence="14">The sequence shown here is derived from an EMBL/GenBank/DDBJ whole genome shotgun (WGS) entry which is preliminary data.</text>
</comment>
<evidence type="ECO:0000313" key="15">
    <source>
        <dbReference type="Proteomes" id="UP000317944"/>
    </source>
</evidence>
<dbReference type="GO" id="GO:0006046">
    <property type="term" value="P:N-acetylglucosamine catabolic process"/>
    <property type="evidence" value="ECO:0007669"/>
    <property type="project" value="TreeGrafter"/>
</dbReference>
<comment type="catalytic activity">
    <reaction evidence="7">
        <text>N-acetyl-D-glucosamine 6-phosphate + H2O = D-glucosamine 6-phosphate + acetate</text>
        <dbReference type="Rhea" id="RHEA:22936"/>
        <dbReference type="ChEBI" id="CHEBI:15377"/>
        <dbReference type="ChEBI" id="CHEBI:30089"/>
        <dbReference type="ChEBI" id="CHEBI:57513"/>
        <dbReference type="ChEBI" id="CHEBI:58725"/>
        <dbReference type="EC" id="3.5.1.25"/>
    </reaction>
</comment>
<dbReference type="CDD" id="cd00854">
    <property type="entry name" value="NagA"/>
    <property type="match status" value="1"/>
</dbReference>
<evidence type="ECO:0000256" key="6">
    <source>
        <dbReference type="ARBA" id="ARBA00023277"/>
    </source>
</evidence>
<evidence type="ECO:0000256" key="11">
    <source>
        <dbReference type="PIRSR" id="PIRSR038994-2"/>
    </source>
</evidence>
<comment type="cofactor">
    <cofactor evidence="12">
        <name>a divalent metal cation</name>
        <dbReference type="ChEBI" id="CHEBI:60240"/>
    </cofactor>
    <text evidence="12">Binds 1 divalent metal cation per subunit.</text>
</comment>
<dbReference type="Gene3D" id="3.20.20.140">
    <property type="entry name" value="Metal-dependent hydrolases"/>
    <property type="match status" value="1"/>
</dbReference>
<dbReference type="Gene3D" id="2.30.40.10">
    <property type="entry name" value="Urease, subunit C, domain 1"/>
    <property type="match status" value="1"/>
</dbReference>
<dbReference type="EMBL" id="SADV01000006">
    <property type="protein sequence ID" value="TQR34346.1"/>
    <property type="molecule type" value="Genomic_DNA"/>
</dbReference>
<dbReference type="FunFam" id="3.20.20.140:FF:000004">
    <property type="entry name" value="N-acetylglucosamine-6-phosphate deacetylase"/>
    <property type="match status" value="1"/>
</dbReference>
<feature type="binding site" evidence="12">
    <location>
        <position position="223"/>
    </location>
    <ligand>
        <name>Zn(2+)</name>
        <dbReference type="ChEBI" id="CHEBI:29105"/>
    </ligand>
</feature>
<protein>
    <recommendedName>
        <fullName evidence="3">N-acetylglucosamine-6-phosphate deacetylase</fullName>
        <ecNumber evidence="2">3.5.1.25</ecNumber>
    </recommendedName>
</protein>
<feature type="domain" description="Amidohydrolase-related" evidence="13">
    <location>
        <begin position="56"/>
        <end position="387"/>
    </location>
</feature>
<feature type="binding site" evidence="11">
    <location>
        <position position="147"/>
    </location>
    <ligand>
        <name>substrate</name>
    </ligand>
</feature>
<dbReference type="InterPro" id="IPR011059">
    <property type="entry name" value="Metal-dep_hydrolase_composite"/>
</dbReference>
<evidence type="ECO:0000256" key="8">
    <source>
        <dbReference type="ARBA" id="ARBA00060590"/>
    </source>
</evidence>
<evidence type="ECO:0000256" key="4">
    <source>
        <dbReference type="ARBA" id="ARBA00022723"/>
    </source>
</evidence>
<evidence type="ECO:0000259" key="13">
    <source>
        <dbReference type="Pfam" id="PF01979"/>
    </source>
</evidence>
<dbReference type="GO" id="GO:0046872">
    <property type="term" value="F:metal ion binding"/>
    <property type="evidence" value="ECO:0007669"/>
    <property type="project" value="UniProtKB-KW"/>
</dbReference>
<feature type="active site" description="Proton donor/acceptor" evidence="10">
    <location>
        <position position="281"/>
    </location>
</feature>
<keyword evidence="4 12" id="KW-0479">Metal-binding</keyword>
<keyword evidence="6 9" id="KW-0119">Carbohydrate metabolism</keyword>
<comment type="pathway">
    <text evidence="8">Amino-sugar metabolism; N-acetylneuraminate degradation; D-fructose 6-phosphate from N-acetylneuraminate: step 4/5.</text>
</comment>
<feature type="binding site" evidence="12">
    <location>
        <position position="136"/>
    </location>
    <ligand>
        <name>Zn(2+)</name>
        <dbReference type="ChEBI" id="CHEBI:29105"/>
    </ligand>
</feature>